<protein>
    <submittedName>
        <fullName evidence="1">Uncharacterized protein</fullName>
    </submittedName>
</protein>
<gene>
    <name evidence="1" type="ORF">LCGC14_3001620</name>
</gene>
<organism evidence="1">
    <name type="scientific">marine sediment metagenome</name>
    <dbReference type="NCBI Taxonomy" id="412755"/>
    <lineage>
        <taxon>unclassified sequences</taxon>
        <taxon>metagenomes</taxon>
        <taxon>ecological metagenomes</taxon>
    </lineage>
</organism>
<dbReference type="EMBL" id="LAZR01061866">
    <property type="protein sequence ID" value="KKK62711.1"/>
    <property type="molecule type" value="Genomic_DNA"/>
</dbReference>
<sequence>MDITQVPSLIDNVGWPLVLRLYEQQPLTYPMLGEVLPVTDEFLLGERGQTITG</sequence>
<evidence type="ECO:0000313" key="1">
    <source>
        <dbReference type="EMBL" id="KKK62711.1"/>
    </source>
</evidence>
<dbReference type="AlphaFoldDB" id="A0A0F8ZRZ6"/>
<feature type="non-terminal residue" evidence="1">
    <location>
        <position position="53"/>
    </location>
</feature>
<reference evidence="1" key="1">
    <citation type="journal article" date="2015" name="Nature">
        <title>Complex archaea that bridge the gap between prokaryotes and eukaryotes.</title>
        <authorList>
            <person name="Spang A."/>
            <person name="Saw J.H."/>
            <person name="Jorgensen S.L."/>
            <person name="Zaremba-Niedzwiedzka K."/>
            <person name="Martijn J."/>
            <person name="Lind A.E."/>
            <person name="van Eijk R."/>
            <person name="Schleper C."/>
            <person name="Guy L."/>
            <person name="Ettema T.J."/>
        </authorList>
    </citation>
    <scope>NUCLEOTIDE SEQUENCE</scope>
</reference>
<name>A0A0F8ZRZ6_9ZZZZ</name>
<proteinExistence type="predicted"/>
<comment type="caution">
    <text evidence="1">The sequence shown here is derived from an EMBL/GenBank/DDBJ whole genome shotgun (WGS) entry which is preliminary data.</text>
</comment>
<accession>A0A0F8ZRZ6</accession>